<name>A0AAN9LXL4_CANGL</name>
<feature type="compositionally biased region" description="Basic and acidic residues" evidence="1">
    <location>
        <begin position="551"/>
        <end position="591"/>
    </location>
</feature>
<feature type="compositionally biased region" description="Basic and acidic residues" evidence="1">
    <location>
        <begin position="218"/>
        <end position="227"/>
    </location>
</feature>
<feature type="region of interest" description="Disordered" evidence="1">
    <location>
        <begin position="649"/>
        <end position="866"/>
    </location>
</feature>
<feature type="compositionally biased region" description="Basic and acidic residues" evidence="1">
    <location>
        <begin position="448"/>
        <end position="472"/>
    </location>
</feature>
<feature type="compositionally biased region" description="Basic and acidic residues" evidence="1">
    <location>
        <begin position="151"/>
        <end position="162"/>
    </location>
</feature>
<keyword evidence="2" id="KW-0812">Transmembrane</keyword>
<feature type="transmembrane region" description="Helical" evidence="2">
    <location>
        <begin position="31"/>
        <end position="51"/>
    </location>
</feature>
<feature type="compositionally biased region" description="Basic and acidic residues" evidence="1">
    <location>
        <begin position="391"/>
        <end position="406"/>
    </location>
</feature>
<feature type="compositionally biased region" description="Basic and acidic residues" evidence="1">
    <location>
        <begin position="103"/>
        <end position="113"/>
    </location>
</feature>
<dbReference type="PANTHER" id="PTHR37729:SF1">
    <property type="entry name" value="NEUROFILAMENT PROTEIN-LIKE PROTEIN"/>
    <property type="match status" value="1"/>
</dbReference>
<comment type="caution">
    <text evidence="3">The sequence shown here is derived from an EMBL/GenBank/DDBJ whole genome shotgun (WGS) entry which is preliminary data.</text>
</comment>
<dbReference type="EMBL" id="JAYMYQ010000003">
    <property type="protein sequence ID" value="KAK7344310.1"/>
    <property type="molecule type" value="Genomic_DNA"/>
</dbReference>
<feature type="region of interest" description="Disordered" evidence="1">
    <location>
        <begin position="98"/>
        <end position="633"/>
    </location>
</feature>
<feature type="compositionally biased region" description="Polar residues" evidence="1">
    <location>
        <begin position="599"/>
        <end position="609"/>
    </location>
</feature>
<evidence type="ECO:0000313" key="4">
    <source>
        <dbReference type="Proteomes" id="UP001367508"/>
    </source>
</evidence>
<evidence type="ECO:0000256" key="2">
    <source>
        <dbReference type="SAM" id="Phobius"/>
    </source>
</evidence>
<feature type="compositionally biased region" description="Basic and acidic residues" evidence="1">
    <location>
        <begin position="342"/>
        <end position="355"/>
    </location>
</feature>
<feature type="compositionally biased region" description="Basic and acidic residues" evidence="1">
    <location>
        <begin position="782"/>
        <end position="819"/>
    </location>
</feature>
<feature type="compositionally biased region" description="Polar residues" evidence="1">
    <location>
        <begin position="824"/>
        <end position="835"/>
    </location>
</feature>
<dbReference type="PANTHER" id="PTHR37729">
    <property type="entry name" value="NEUROFILAMENT PROTEIN-LIKE PROTEIN"/>
    <property type="match status" value="1"/>
</dbReference>
<feature type="compositionally biased region" description="Acidic residues" evidence="1">
    <location>
        <begin position="381"/>
        <end position="390"/>
    </location>
</feature>
<evidence type="ECO:0000256" key="1">
    <source>
        <dbReference type="SAM" id="MobiDB-lite"/>
    </source>
</evidence>
<dbReference type="Proteomes" id="UP001367508">
    <property type="component" value="Unassembled WGS sequence"/>
</dbReference>
<organism evidence="3 4">
    <name type="scientific">Canavalia gladiata</name>
    <name type="common">Sword bean</name>
    <name type="synonym">Dolichos gladiatus</name>
    <dbReference type="NCBI Taxonomy" id="3824"/>
    <lineage>
        <taxon>Eukaryota</taxon>
        <taxon>Viridiplantae</taxon>
        <taxon>Streptophyta</taxon>
        <taxon>Embryophyta</taxon>
        <taxon>Tracheophyta</taxon>
        <taxon>Spermatophyta</taxon>
        <taxon>Magnoliopsida</taxon>
        <taxon>eudicotyledons</taxon>
        <taxon>Gunneridae</taxon>
        <taxon>Pentapetalae</taxon>
        <taxon>rosids</taxon>
        <taxon>fabids</taxon>
        <taxon>Fabales</taxon>
        <taxon>Fabaceae</taxon>
        <taxon>Papilionoideae</taxon>
        <taxon>50 kb inversion clade</taxon>
        <taxon>NPAAA clade</taxon>
        <taxon>indigoferoid/millettioid clade</taxon>
        <taxon>Phaseoleae</taxon>
        <taxon>Canavalia</taxon>
    </lineage>
</organism>
<feature type="compositionally biased region" description="Basic and acidic residues" evidence="1">
    <location>
        <begin position="421"/>
        <end position="439"/>
    </location>
</feature>
<sequence>MPLIWSPIKLFFFLKLNCLSFFFLELLPTKLFLSLTYFLYFFLHLIFSTTWKVSFLCASILFPIMATETAASDHASTTHEQYVKKEKDEAIAQKIADLANEDEDKHDKPEDVQGKATPSSKTEEDEVKAKLASVEAEKSDDSPVLEASAEDSLKHDKVEDAKIPVAPLAEGDDEKAEPAVAVEKTEDSVPLDGSVAVADNLKEKELVPDSQTTSVTEPVHDAVKCEVDEPPPSESTVMETPHQVEKEPVETDEDKQSKAADIPEAPAETIEKASNSAHTNPLTESEVDVAKEAEVLETSTKEEEKPEPVATQVQEKTEEPEKEFKEVEQPSTVAIPEPSAEANEKPSDTIEEKTIEPSAEVLKETTNYEAAPTETVKAEPEVTEVEENQQEPEKQSLEQREEEKPDTSTIPELSAETGDPVEEKTREPEFEAEVLKETYDYEAEDTETEKAEPVVAKVDESQSKPEKQSFKQEEEDQSKTVVIPETTAEIAEQSGDIVEDHPPKDSDIEVVKETGTSESEAAPTKEEKPEPPSTEVEEKPREIQLGEEVTETSKEVETKQEIVPETVKSEETLDDTIKDAVLSSKEEKTEKEDETSLTVNAAQVSSNEEAQVAPANLVEPSPGVEEDGKKESSFTDMIEEGSNEAVDVIENPEQTSIDQEAKTGLKEEKEYSIPTGVEKKVAVAANDDKKPEAPDAAPGSSREVEVESIKVEEQNEAKTATTEAAESVKVESVKDDSSAVDEKKEGNTDTKVDEISTAVSEPIRETLASKFEEKEEESTETGVDKTEKEQNVEPEKTEVQATKESDVTKVSKDLPKETPVKPAQKQSNNIISKVKQSLVKAKKAITGKSPSSKNLSSEAKGDIKVK</sequence>
<dbReference type="AlphaFoldDB" id="A0AAN9LXL4"/>
<keyword evidence="2" id="KW-0472">Membrane</keyword>
<keyword evidence="4" id="KW-1185">Reference proteome</keyword>
<feature type="compositionally biased region" description="Polar residues" evidence="1">
    <location>
        <begin position="848"/>
        <end position="857"/>
    </location>
</feature>
<feature type="compositionally biased region" description="Basic and acidic residues" evidence="1">
    <location>
        <begin position="498"/>
        <end position="512"/>
    </location>
</feature>
<reference evidence="3 4" key="1">
    <citation type="submission" date="2024-01" db="EMBL/GenBank/DDBJ databases">
        <title>The genomes of 5 underutilized Papilionoideae crops provide insights into root nodulation and disease resistanc.</title>
        <authorList>
            <person name="Jiang F."/>
        </authorList>
    </citation>
    <scope>NUCLEOTIDE SEQUENCE [LARGE SCALE GENOMIC DNA]</scope>
    <source>
        <strain evidence="3">LVBAO_FW01</strain>
        <tissue evidence="3">Leaves</tissue>
    </source>
</reference>
<feature type="compositionally biased region" description="Basic and acidic residues" evidence="1">
    <location>
        <begin position="702"/>
        <end position="716"/>
    </location>
</feature>
<evidence type="ECO:0000313" key="3">
    <source>
        <dbReference type="EMBL" id="KAK7344310.1"/>
    </source>
</evidence>
<accession>A0AAN9LXL4</accession>
<protein>
    <submittedName>
        <fullName evidence="3">Uncharacterized protein</fullName>
    </submittedName>
</protein>
<feature type="compositionally biased region" description="Basic and acidic residues" evidence="1">
    <location>
        <begin position="242"/>
        <end position="258"/>
    </location>
</feature>
<feature type="compositionally biased region" description="Basic and acidic residues" evidence="1">
    <location>
        <begin position="315"/>
        <end position="328"/>
    </location>
</feature>
<keyword evidence="2" id="KW-1133">Transmembrane helix</keyword>
<gene>
    <name evidence="3" type="ORF">VNO77_13765</name>
</gene>
<feature type="compositionally biased region" description="Basic and acidic residues" evidence="1">
    <location>
        <begin position="288"/>
        <end position="307"/>
    </location>
</feature>
<proteinExistence type="predicted"/>
<feature type="compositionally biased region" description="Basic and acidic residues" evidence="1">
    <location>
        <begin position="726"/>
        <end position="754"/>
    </location>
</feature>
<feature type="transmembrane region" description="Helical" evidence="2">
    <location>
        <begin position="6"/>
        <end position="24"/>
    </location>
</feature>
<feature type="compositionally biased region" description="Basic and acidic residues" evidence="1">
    <location>
        <begin position="523"/>
        <end position="544"/>
    </location>
</feature>
<feature type="compositionally biased region" description="Basic and acidic residues" evidence="1">
    <location>
        <begin position="659"/>
        <end position="693"/>
    </location>
</feature>
<feature type="compositionally biased region" description="Polar residues" evidence="1">
    <location>
        <begin position="272"/>
        <end position="283"/>
    </location>
</feature>